<proteinExistence type="predicted"/>
<organism evidence="2 3">
    <name type="scientific">Adhaeribacter terreus</name>
    <dbReference type="NCBI Taxonomy" id="529703"/>
    <lineage>
        <taxon>Bacteria</taxon>
        <taxon>Pseudomonadati</taxon>
        <taxon>Bacteroidota</taxon>
        <taxon>Cytophagia</taxon>
        <taxon>Cytophagales</taxon>
        <taxon>Hymenobacteraceae</taxon>
        <taxon>Adhaeribacter</taxon>
    </lineage>
</organism>
<comment type="caution">
    <text evidence="2">The sequence shown here is derived from an EMBL/GenBank/DDBJ whole genome shotgun (WGS) entry which is preliminary data.</text>
</comment>
<accession>A0ABW0EBE2</accession>
<evidence type="ECO:0000313" key="3">
    <source>
        <dbReference type="Proteomes" id="UP001596161"/>
    </source>
</evidence>
<reference evidence="3" key="1">
    <citation type="journal article" date="2019" name="Int. J. Syst. Evol. Microbiol.">
        <title>The Global Catalogue of Microorganisms (GCM) 10K type strain sequencing project: providing services to taxonomists for standard genome sequencing and annotation.</title>
        <authorList>
            <consortium name="The Broad Institute Genomics Platform"/>
            <consortium name="The Broad Institute Genome Sequencing Center for Infectious Disease"/>
            <person name="Wu L."/>
            <person name="Ma J."/>
        </authorList>
    </citation>
    <scope>NUCLEOTIDE SEQUENCE [LARGE SCALE GENOMIC DNA]</scope>
    <source>
        <strain evidence="3">KACC 12602</strain>
    </source>
</reference>
<dbReference type="EMBL" id="JBHSKT010000004">
    <property type="protein sequence ID" value="MFC5270553.1"/>
    <property type="molecule type" value="Genomic_DNA"/>
</dbReference>
<evidence type="ECO:0008006" key="4">
    <source>
        <dbReference type="Google" id="ProtNLM"/>
    </source>
</evidence>
<name>A0ABW0EBE2_9BACT</name>
<dbReference type="Proteomes" id="UP001596161">
    <property type="component" value="Unassembled WGS sequence"/>
</dbReference>
<dbReference type="Gene3D" id="2.60.40.10">
    <property type="entry name" value="Immunoglobulins"/>
    <property type="match status" value="1"/>
</dbReference>
<dbReference type="InterPro" id="IPR013783">
    <property type="entry name" value="Ig-like_fold"/>
</dbReference>
<evidence type="ECO:0000256" key="1">
    <source>
        <dbReference type="SAM" id="SignalP"/>
    </source>
</evidence>
<protein>
    <recommendedName>
        <fullName evidence="4">T9SS type A sorting domain-containing protein</fullName>
    </recommendedName>
</protein>
<sequence length="696" mass="76044">MKTTFTYLKLLLITCLLISTGKTQAQFTHFPTNGAPIFGKNPVAKGNLDDPDKKIWVKVNGKMAGPQPHNKMHPFVTPGSYVDLNFNINKAGNRYTLVSYTVDSVTGKRTIYDYQSNFYNATKPVQGNSNQQLVLIPTCKFEVYFVKGTLVTDFTVAPNAAITASGPAGNPYATDPAGNLVLDFANGGSGTCETCPTVISSTDCVFPRLLEVIDLPNQQKELIFSVINNINTNTNACGAGWPEIGDIIFTNINPVHTGNNQPYQFRYNYQLGPNIPSYPLSGVTPPLPNNYQGSFVFDQRNNHNVLDFDVYQSEIVRFRVSDAEYARLSSPANTVIPQICVELSNKHPEPHQTLPPVYCADIDFVCEAPEPEEVCTADSTSNFIAQIPEEFENDASGNFQVPVRIINLTNTPVSVVDITLGPNPLPILGPSSGAYAEGNYTWNAINDAVSNVTFNAVNTAGFINGNEEDFILTINMDDLLNSGGLLSIAVTAGSVTETLELEAGLCAIIVTLPVELINFKGKNTSEGIALNWTTASEKDNDRFEIERSANGRNFEKIAIIKGNGNSSNQINYNYLDGTANKGLNYYRLKQIDFNGAHEYSRIISVNNEGGRTNPLTVMLVPNPCHGENCTVRLQNSETNTPITIELQDLAGKTVFSKQIPGDQTSFELPKSVRGGGIYILSARNGRYATHQKVIMH</sequence>
<keyword evidence="1" id="KW-0732">Signal</keyword>
<feature type="chain" id="PRO_5046556933" description="T9SS type A sorting domain-containing protein" evidence="1">
    <location>
        <begin position="26"/>
        <end position="696"/>
    </location>
</feature>
<feature type="signal peptide" evidence="1">
    <location>
        <begin position="1"/>
        <end position="25"/>
    </location>
</feature>
<keyword evidence="3" id="KW-1185">Reference proteome</keyword>
<dbReference type="RefSeq" id="WP_378016920.1">
    <property type="nucleotide sequence ID" value="NZ_JBHSKT010000004.1"/>
</dbReference>
<gene>
    <name evidence="2" type="ORF">ACFPIB_08045</name>
</gene>
<evidence type="ECO:0000313" key="2">
    <source>
        <dbReference type="EMBL" id="MFC5270553.1"/>
    </source>
</evidence>